<dbReference type="VEuPathDB" id="VectorBase:CQUJHB012890"/>
<dbReference type="KEGG" id="cqu:CpipJ_CPIJ018605"/>
<reference evidence="4" key="2">
    <citation type="submission" date="2021-02" db="UniProtKB">
        <authorList>
            <consortium name="EnsemblMetazoa"/>
        </authorList>
    </citation>
    <scope>IDENTIFICATION</scope>
    <source>
        <strain evidence="4">JHB</strain>
    </source>
</reference>
<dbReference type="InParanoid" id="B0XHM5"/>
<name>B0XHM5_CULQU</name>
<feature type="domain" description="Chitin-binding type-2" evidence="2">
    <location>
        <begin position="80"/>
        <end position="138"/>
    </location>
</feature>
<dbReference type="HOGENOM" id="CLU_148222_0_0_1"/>
<dbReference type="EnsemblMetazoa" id="CPIJ018605-RA">
    <property type="protein sequence ID" value="CPIJ018605-PA"/>
    <property type="gene ID" value="CPIJ018605"/>
</dbReference>
<keyword evidence="5" id="KW-1185">Reference proteome</keyword>
<dbReference type="Gene3D" id="2.170.140.10">
    <property type="entry name" value="Chitin binding domain"/>
    <property type="match status" value="2"/>
</dbReference>
<dbReference type="GO" id="GO:0005576">
    <property type="term" value="C:extracellular region"/>
    <property type="evidence" value="ECO:0007669"/>
    <property type="project" value="InterPro"/>
</dbReference>
<accession>B0XHM5</accession>
<dbReference type="InterPro" id="IPR036508">
    <property type="entry name" value="Chitin-bd_dom_sf"/>
</dbReference>
<dbReference type="OrthoDB" id="7714529at2759"/>
<keyword evidence="1" id="KW-0732">Signal</keyword>
<evidence type="ECO:0000313" key="3">
    <source>
        <dbReference type="EMBL" id="EDS28498.1"/>
    </source>
</evidence>
<evidence type="ECO:0000313" key="5">
    <source>
        <dbReference type="Proteomes" id="UP000002320"/>
    </source>
</evidence>
<gene>
    <name evidence="4" type="primary">6052981</name>
    <name evidence="3" type="ORF">CpipJ_CPIJ018605</name>
</gene>
<dbReference type="Pfam" id="PF01607">
    <property type="entry name" value="CBM_14"/>
    <property type="match status" value="2"/>
</dbReference>
<feature type="signal peptide" evidence="1">
    <location>
        <begin position="1"/>
        <end position="21"/>
    </location>
</feature>
<dbReference type="eggNOG" id="ENOG502T8GG">
    <property type="taxonomic scope" value="Eukaryota"/>
</dbReference>
<evidence type="ECO:0000313" key="4">
    <source>
        <dbReference type="EnsemblMetazoa" id="CPIJ018605-PA"/>
    </source>
</evidence>
<evidence type="ECO:0000259" key="2">
    <source>
        <dbReference type="PROSITE" id="PS50940"/>
    </source>
</evidence>
<organism>
    <name type="scientific">Culex quinquefasciatus</name>
    <name type="common">Southern house mosquito</name>
    <name type="synonym">Culex pungens</name>
    <dbReference type="NCBI Taxonomy" id="7176"/>
    <lineage>
        <taxon>Eukaryota</taxon>
        <taxon>Metazoa</taxon>
        <taxon>Ecdysozoa</taxon>
        <taxon>Arthropoda</taxon>
        <taxon>Hexapoda</taxon>
        <taxon>Insecta</taxon>
        <taxon>Pterygota</taxon>
        <taxon>Neoptera</taxon>
        <taxon>Endopterygota</taxon>
        <taxon>Diptera</taxon>
        <taxon>Nematocera</taxon>
        <taxon>Culicoidea</taxon>
        <taxon>Culicidae</taxon>
        <taxon>Culicinae</taxon>
        <taxon>Culicini</taxon>
        <taxon>Culex</taxon>
        <taxon>Culex</taxon>
    </lineage>
</organism>
<feature type="domain" description="Chitin-binding type-2" evidence="2">
    <location>
        <begin position="21"/>
        <end position="70"/>
    </location>
</feature>
<reference evidence="3" key="1">
    <citation type="submission" date="2007-03" db="EMBL/GenBank/DDBJ databases">
        <title>Annotation of Culex pipiens quinquefasciatus.</title>
        <authorList>
            <consortium name="The Broad Institute Genome Sequencing Platform"/>
            <person name="Atkinson P.W."/>
            <person name="Hemingway J."/>
            <person name="Christensen B.M."/>
            <person name="Higgs S."/>
            <person name="Kodira C."/>
            <person name="Hannick L."/>
            <person name="Megy K."/>
            <person name="O'Leary S."/>
            <person name="Pearson M."/>
            <person name="Haas B.J."/>
            <person name="Mauceli E."/>
            <person name="Wortman J.R."/>
            <person name="Lee N.H."/>
            <person name="Guigo R."/>
            <person name="Stanke M."/>
            <person name="Alvarado L."/>
            <person name="Amedeo P."/>
            <person name="Antoine C.H."/>
            <person name="Arensburger P."/>
            <person name="Bidwell S.L."/>
            <person name="Crawford M."/>
            <person name="Camaro F."/>
            <person name="Devon K."/>
            <person name="Engels R."/>
            <person name="Hammond M."/>
            <person name="Howarth C."/>
            <person name="Koehrsen M."/>
            <person name="Lawson D."/>
            <person name="Montgomery P."/>
            <person name="Nene V."/>
            <person name="Nusbaum C."/>
            <person name="Puiu D."/>
            <person name="Romero-Severson J."/>
            <person name="Severson D.W."/>
            <person name="Shumway M."/>
            <person name="Sisk P."/>
            <person name="Stolte C."/>
            <person name="Zeng Q."/>
            <person name="Eisenstadt E."/>
            <person name="Fraser-Liggett C."/>
            <person name="Strausberg R."/>
            <person name="Galagan J."/>
            <person name="Birren B."/>
            <person name="Collins F.H."/>
        </authorList>
    </citation>
    <scope>NUCLEOTIDE SEQUENCE [LARGE SCALE GENOMIC DNA]</scope>
    <source>
        <strain evidence="3">JHB</strain>
    </source>
</reference>
<dbReference type="VEuPathDB" id="VectorBase:CPIJ018605"/>
<evidence type="ECO:0000256" key="1">
    <source>
        <dbReference type="SAM" id="SignalP"/>
    </source>
</evidence>
<dbReference type="Proteomes" id="UP000002320">
    <property type="component" value="Unassembled WGS sequence"/>
</dbReference>
<sequence>MSRLVLAAFLVGAFLASTTLARYCDGIPEGTLINWHDVALCNRFYACQHGVDHEWFCPPGQFFSQRNQQCEATCNVIDRQQWCAGLPDGTFIRIPPGEPADCNRYYTCMAGVMHPQACPPGFWFSQQLQMCVVDQSQC</sequence>
<proteinExistence type="predicted"/>
<dbReference type="SMART" id="SM00494">
    <property type="entry name" value="ChtBD2"/>
    <property type="match status" value="2"/>
</dbReference>
<dbReference type="SUPFAM" id="SSF57625">
    <property type="entry name" value="Invertebrate chitin-binding proteins"/>
    <property type="match status" value="2"/>
</dbReference>
<dbReference type="InterPro" id="IPR002557">
    <property type="entry name" value="Chitin-bd_dom"/>
</dbReference>
<dbReference type="PROSITE" id="PS50940">
    <property type="entry name" value="CHIT_BIND_II"/>
    <property type="match status" value="2"/>
</dbReference>
<dbReference type="EMBL" id="DS233180">
    <property type="protein sequence ID" value="EDS28498.1"/>
    <property type="molecule type" value="Genomic_DNA"/>
</dbReference>
<dbReference type="AlphaFoldDB" id="B0XHM5"/>
<dbReference type="OMA" id="DHEWYCP"/>
<feature type="chain" id="PRO_5014567359" description="Chitin-binding type-2 domain-containing protein" evidence="1">
    <location>
        <begin position="22"/>
        <end position="138"/>
    </location>
</feature>
<dbReference type="GO" id="GO:0008061">
    <property type="term" value="F:chitin binding"/>
    <property type="evidence" value="ECO:0007669"/>
    <property type="project" value="InterPro"/>
</dbReference>
<protein>
    <recommendedName>
        <fullName evidence="2">Chitin-binding type-2 domain-containing protein</fullName>
    </recommendedName>
</protein>